<dbReference type="Proteomes" id="UP000724874">
    <property type="component" value="Unassembled WGS sequence"/>
</dbReference>
<protein>
    <recommendedName>
        <fullName evidence="3">Nucleotidyltransferase</fullName>
    </recommendedName>
</protein>
<dbReference type="InterPro" id="IPR043519">
    <property type="entry name" value="NT_sf"/>
</dbReference>
<dbReference type="Gene3D" id="3.30.460.40">
    <property type="match status" value="1"/>
</dbReference>
<comment type="caution">
    <text evidence="1">The sequence shown here is derived from an EMBL/GenBank/DDBJ whole genome shotgun (WGS) entry which is preliminary data.</text>
</comment>
<dbReference type="OrthoDB" id="3133286at2759"/>
<dbReference type="EMBL" id="JADNYJ010000037">
    <property type="protein sequence ID" value="KAF8902268.1"/>
    <property type="molecule type" value="Genomic_DNA"/>
</dbReference>
<evidence type="ECO:0008006" key="3">
    <source>
        <dbReference type="Google" id="ProtNLM"/>
    </source>
</evidence>
<accession>A0A9P5TP85</accession>
<sequence>MASTDTQPLLIPINEKAEELTLAEEEKATEVTTKVIEKTKAKKPKRSRELKLEAQNAHLAVVLEAAQTVTGILKARGISCAVFGSLASKLYGCTRHPKDVDLLVSQADEALASDPSQDAKPPLTAAQLKTLILDTDPRHFYLKMPRDPTADYRILWYRTSYLGPDCKVDILTPGTLHLPHLKPERVTLMDNIPVVPFSLLLYQKLQGWDDHCQAEEKYKKQKQQQDAADVKRLLGLKLFIDALVRTNSIDDAELFSEEFRLLTKERVKKYCQAFKRSDDWMRLGFETS</sequence>
<organism evidence="1 2">
    <name type="scientific">Gymnopilus junonius</name>
    <name type="common">Spectacular rustgill mushroom</name>
    <name type="synonym">Gymnopilus spectabilis subsp. junonius</name>
    <dbReference type="NCBI Taxonomy" id="109634"/>
    <lineage>
        <taxon>Eukaryota</taxon>
        <taxon>Fungi</taxon>
        <taxon>Dikarya</taxon>
        <taxon>Basidiomycota</taxon>
        <taxon>Agaricomycotina</taxon>
        <taxon>Agaricomycetes</taxon>
        <taxon>Agaricomycetidae</taxon>
        <taxon>Agaricales</taxon>
        <taxon>Agaricineae</taxon>
        <taxon>Hymenogastraceae</taxon>
        <taxon>Gymnopilus</taxon>
    </lineage>
</organism>
<name>A0A9P5TP85_GYMJU</name>
<keyword evidence="2" id="KW-1185">Reference proteome</keyword>
<evidence type="ECO:0000313" key="2">
    <source>
        <dbReference type="Proteomes" id="UP000724874"/>
    </source>
</evidence>
<reference evidence="1" key="1">
    <citation type="submission" date="2020-11" db="EMBL/GenBank/DDBJ databases">
        <authorList>
            <consortium name="DOE Joint Genome Institute"/>
            <person name="Ahrendt S."/>
            <person name="Riley R."/>
            <person name="Andreopoulos W."/>
            <person name="LaButti K."/>
            <person name="Pangilinan J."/>
            <person name="Ruiz-duenas F.J."/>
            <person name="Barrasa J.M."/>
            <person name="Sanchez-Garcia M."/>
            <person name="Camarero S."/>
            <person name="Miyauchi S."/>
            <person name="Serrano A."/>
            <person name="Linde D."/>
            <person name="Babiker R."/>
            <person name="Drula E."/>
            <person name="Ayuso-Fernandez I."/>
            <person name="Pacheco R."/>
            <person name="Padilla G."/>
            <person name="Ferreira P."/>
            <person name="Barriuso J."/>
            <person name="Kellner H."/>
            <person name="Castanera R."/>
            <person name="Alfaro M."/>
            <person name="Ramirez L."/>
            <person name="Pisabarro A.G."/>
            <person name="Kuo A."/>
            <person name="Tritt A."/>
            <person name="Lipzen A."/>
            <person name="He G."/>
            <person name="Yan M."/>
            <person name="Ng V."/>
            <person name="Cullen D."/>
            <person name="Martin F."/>
            <person name="Rosso M.-N."/>
            <person name="Henrissat B."/>
            <person name="Hibbett D."/>
            <person name="Martinez A.T."/>
            <person name="Grigoriev I.V."/>
        </authorList>
    </citation>
    <scope>NUCLEOTIDE SEQUENCE</scope>
    <source>
        <strain evidence="1">AH 44721</strain>
    </source>
</reference>
<evidence type="ECO:0000313" key="1">
    <source>
        <dbReference type="EMBL" id="KAF8902268.1"/>
    </source>
</evidence>
<gene>
    <name evidence="1" type="ORF">CPB84DRAFT_1729157</name>
</gene>
<dbReference type="AlphaFoldDB" id="A0A9P5TP85"/>
<dbReference type="SUPFAM" id="SSF81301">
    <property type="entry name" value="Nucleotidyltransferase"/>
    <property type="match status" value="1"/>
</dbReference>
<proteinExistence type="predicted"/>